<keyword evidence="1" id="KW-0175">Coiled coil</keyword>
<gene>
    <name evidence="2" type="ORF">ERS137966_02443</name>
</gene>
<dbReference type="Proteomes" id="UP000038647">
    <property type="component" value="Unassembled WGS sequence"/>
</dbReference>
<evidence type="ECO:0000313" key="3">
    <source>
        <dbReference type="Proteomes" id="UP000038647"/>
    </source>
</evidence>
<organism evidence="2 3">
    <name type="scientific">Yersinia aldovae</name>
    <dbReference type="NCBI Taxonomy" id="29483"/>
    <lineage>
        <taxon>Bacteria</taxon>
        <taxon>Pseudomonadati</taxon>
        <taxon>Pseudomonadota</taxon>
        <taxon>Gammaproteobacteria</taxon>
        <taxon>Enterobacterales</taxon>
        <taxon>Yersiniaceae</taxon>
        <taxon>Yersinia</taxon>
    </lineage>
</organism>
<protein>
    <recommendedName>
        <fullName evidence="4">Kinetochore protein</fullName>
    </recommendedName>
</protein>
<name>A0ABM9SU95_YERAL</name>
<evidence type="ECO:0000256" key="1">
    <source>
        <dbReference type="SAM" id="Coils"/>
    </source>
</evidence>
<dbReference type="RefSeq" id="WP_049603977.1">
    <property type="nucleotide sequence ID" value="NZ_CQEH01000010.1"/>
</dbReference>
<keyword evidence="3" id="KW-1185">Reference proteome</keyword>
<comment type="caution">
    <text evidence="2">The sequence shown here is derived from an EMBL/GenBank/DDBJ whole genome shotgun (WGS) entry which is preliminary data.</text>
</comment>
<evidence type="ECO:0008006" key="4">
    <source>
        <dbReference type="Google" id="ProtNLM"/>
    </source>
</evidence>
<accession>A0ABM9SU95</accession>
<reference evidence="2 3" key="1">
    <citation type="submission" date="2015-03" db="EMBL/GenBank/DDBJ databases">
        <authorList>
            <consortium name="Pathogen Informatics"/>
            <person name="Murphy D."/>
        </authorList>
    </citation>
    <scope>NUCLEOTIDE SEQUENCE [LARGE SCALE GENOMIC DNA]</scope>
    <source>
        <strain evidence="2 3">IP08791</strain>
    </source>
</reference>
<feature type="coiled-coil region" evidence="1">
    <location>
        <begin position="527"/>
        <end position="572"/>
    </location>
</feature>
<proteinExistence type="predicted"/>
<sequence length="938" mass="105248">MVKKQSVIKERLSQMYYFGIESHELANCLKECKQKLIMAGAKADNLPRTLTQKLHFLSKLQPKAQLIIQTWFSTNIQFSEHNDPNEILNELLLKEKSDDDVEHLKPLWRAILGFYVSQSCPEIIERFLNDEEMNKLNNGDTEKYNDNLFAQSALNVTDEDIEQCLLIGQGQNIYPSDRILPMFIAALTDTLNGNQNSAILWKEKLAAHPLPMAKKLEGIIAEFESGHSQKIADSLAVLPAEFVTPESMDDNIDDITFVGIVTKSLPSGAFFVSPIALFIDNSLRDLSEENVKVLYPHHGETVGFMNHFSRNFIQGELGIWQATHQPSDKLAQYVLTRYQSRIYTIIRLPHQLSEPDAIREWLLTQYQPKNDSPVIFLLDDDVALRLPGDIADPKKYDFDSPLDSYRELACIELRSRKITIATQLPMLAEKYDCAPASTWIKRLIKLNYSSVDFPAFSKAQLQNLANFIESNESESDKYIRALAHLEQVAVSREFLDSMVQKLVNLPVVEAQINEQKKVILSDYEGEQEKLRLAITSLVDKKTQLEAEIDNQKKRLKAETERSKKVIRQQEAELDSRIRQTFENASQAGIETLAQTALLRALIADVTGPVSQLEPMCKLEPVTAMASSLALESFKSPIAVEITSKRRLLTIIEEQAAVTGLSETLLSGIIAAANVTPIIGLLGKYTKKVLSTVANILSSGVWGEVSIHGDLFSISDLMRSPVLVRSTENTFTMSLGDFLAHQQANGQATVVELRGFNRMPPETLLPELSDYLLSDEQASGFCWTDEHQKLRHLSINHPVLFVLTFVVGKSTFPLQGSASHKLPVFLAEKIWGDEQPADETTDVTVTYVTSIIWQLLYATLRKSSSHSHNELEILQILLKDFGFTEQKSEGIAKLVFEAGRSPSVNLVSDIEPLAPVLMNYAREITQGEVAAVLDCLFQA</sequence>
<dbReference type="EMBL" id="CQEH01000010">
    <property type="protein sequence ID" value="CNL16894.1"/>
    <property type="molecule type" value="Genomic_DNA"/>
</dbReference>
<evidence type="ECO:0000313" key="2">
    <source>
        <dbReference type="EMBL" id="CNL16894.1"/>
    </source>
</evidence>